<protein>
    <submittedName>
        <fullName evidence="1">Uncharacterized protein</fullName>
    </submittedName>
</protein>
<organism evidence="1">
    <name type="scientific">Anguilla anguilla</name>
    <name type="common">European freshwater eel</name>
    <name type="synonym">Muraena anguilla</name>
    <dbReference type="NCBI Taxonomy" id="7936"/>
    <lineage>
        <taxon>Eukaryota</taxon>
        <taxon>Metazoa</taxon>
        <taxon>Chordata</taxon>
        <taxon>Craniata</taxon>
        <taxon>Vertebrata</taxon>
        <taxon>Euteleostomi</taxon>
        <taxon>Actinopterygii</taxon>
        <taxon>Neopterygii</taxon>
        <taxon>Teleostei</taxon>
        <taxon>Anguilliformes</taxon>
        <taxon>Anguillidae</taxon>
        <taxon>Anguilla</taxon>
    </lineage>
</organism>
<accession>A0A0E9SHQ3</accession>
<name>A0A0E9SHQ3_ANGAN</name>
<reference evidence="1" key="1">
    <citation type="submission" date="2014-11" db="EMBL/GenBank/DDBJ databases">
        <authorList>
            <person name="Amaro Gonzalez C."/>
        </authorList>
    </citation>
    <scope>NUCLEOTIDE SEQUENCE</scope>
</reference>
<reference evidence="1" key="2">
    <citation type="journal article" date="2015" name="Fish Shellfish Immunol.">
        <title>Early steps in the European eel (Anguilla anguilla)-Vibrio vulnificus interaction in the gills: Role of the RtxA13 toxin.</title>
        <authorList>
            <person name="Callol A."/>
            <person name="Pajuelo D."/>
            <person name="Ebbesson L."/>
            <person name="Teles M."/>
            <person name="MacKenzie S."/>
            <person name="Amaro C."/>
        </authorList>
    </citation>
    <scope>NUCLEOTIDE SEQUENCE</scope>
</reference>
<sequence length="61" mass="7094">MKLTRKTSVTMTIIRMALVLVVFLLFIPLEPMSRVSVLYYRSLTSIKMMRKGKMNPITSEK</sequence>
<evidence type="ECO:0000313" key="1">
    <source>
        <dbReference type="EMBL" id="JAH40220.1"/>
    </source>
</evidence>
<dbReference type="EMBL" id="GBXM01068357">
    <property type="protein sequence ID" value="JAH40220.1"/>
    <property type="molecule type" value="Transcribed_RNA"/>
</dbReference>
<proteinExistence type="predicted"/>
<dbReference type="AlphaFoldDB" id="A0A0E9SHQ3"/>